<feature type="region of interest" description="Disordered" evidence="1">
    <location>
        <begin position="87"/>
        <end position="144"/>
    </location>
</feature>
<reference evidence="3" key="2">
    <citation type="journal article" date="2017" name="Nat. Plants">
        <title>The Aegilops tauschii genome reveals multiple impacts of transposons.</title>
        <authorList>
            <person name="Zhao G."/>
            <person name="Zou C."/>
            <person name="Li K."/>
            <person name="Wang K."/>
            <person name="Li T."/>
            <person name="Gao L."/>
            <person name="Zhang X."/>
            <person name="Wang H."/>
            <person name="Yang Z."/>
            <person name="Liu X."/>
            <person name="Jiang W."/>
            <person name="Mao L."/>
            <person name="Kong X."/>
            <person name="Jiao Y."/>
            <person name="Jia J."/>
        </authorList>
    </citation>
    <scope>NUCLEOTIDE SEQUENCE [LARGE SCALE GENOMIC DNA]</scope>
    <source>
        <strain evidence="3">cv. AL8/78</strain>
    </source>
</reference>
<keyword evidence="3" id="KW-1185">Reference proteome</keyword>
<feature type="compositionally biased region" description="Basic residues" evidence="1">
    <location>
        <begin position="12"/>
        <end position="21"/>
    </location>
</feature>
<reference evidence="2" key="4">
    <citation type="submission" date="2019-03" db="UniProtKB">
        <authorList>
            <consortium name="EnsemblPlants"/>
        </authorList>
    </citation>
    <scope>IDENTIFICATION</scope>
</reference>
<name>A0A452XNT2_AEGTS</name>
<dbReference type="AlphaFoldDB" id="A0A452XNT2"/>
<dbReference type="Gramene" id="AET1Gv20083900.3">
    <property type="protein sequence ID" value="AET1Gv20083900.3"/>
    <property type="gene ID" value="AET1Gv20083900"/>
</dbReference>
<proteinExistence type="predicted"/>
<feature type="region of interest" description="Disordered" evidence="1">
    <location>
        <begin position="1"/>
        <end position="45"/>
    </location>
</feature>
<reference evidence="3" key="1">
    <citation type="journal article" date="2014" name="Science">
        <title>Ancient hybridizations among the ancestral genomes of bread wheat.</title>
        <authorList>
            <consortium name="International Wheat Genome Sequencing Consortium,"/>
            <person name="Marcussen T."/>
            <person name="Sandve S.R."/>
            <person name="Heier L."/>
            <person name="Spannagl M."/>
            <person name="Pfeifer M."/>
            <person name="Jakobsen K.S."/>
            <person name="Wulff B.B."/>
            <person name="Steuernagel B."/>
            <person name="Mayer K.F."/>
            <person name="Olsen O.A."/>
        </authorList>
    </citation>
    <scope>NUCLEOTIDE SEQUENCE [LARGE SCALE GENOMIC DNA]</scope>
    <source>
        <strain evidence="3">cv. AL8/78</strain>
    </source>
</reference>
<protein>
    <submittedName>
        <fullName evidence="2">Uncharacterized protein</fullName>
    </submittedName>
</protein>
<reference evidence="2" key="5">
    <citation type="journal article" date="2021" name="G3 (Bethesda)">
        <title>Aegilops tauschii genome assembly Aet v5.0 features greater sequence contiguity and improved annotation.</title>
        <authorList>
            <person name="Wang L."/>
            <person name="Zhu T."/>
            <person name="Rodriguez J.C."/>
            <person name="Deal K.R."/>
            <person name="Dubcovsky J."/>
            <person name="McGuire P.E."/>
            <person name="Lux T."/>
            <person name="Spannagl M."/>
            <person name="Mayer K.F.X."/>
            <person name="Baldrich P."/>
            <person name="Meyers B.C."/>
            <person name="Huo N."/>
            <person name="Gu Y.Q."/>
            <person name="Zhou H."/>
            <person name="Devos K.M."/>
            <person name="Bennetzen J.L."/>
            <person name="Unver T."/>
            <person name="Budak H."/>
            <person name="Gulick P.J."/>
            <person name="Galiba G."/>
            <person name="Kalapos B."/>
            <person name="Nelson D.R."/>
            <person name="Li P."/>
            <person name="You F.M."/>
            <person name="Luo M.C."/>
            <person name="Dvorak J."/>
        </authorList>
    </citation>
    <scope>NUCLEOTIDE SEQUENCE [LARGE SCALE GENOMIC DNA]</scope>
    <source>
        <strain evidence="2">cv. AL8/78</strain>
    </source>
</reference>
<sequence length="144" mass="15265">RYARAGPMIPRRFPRGARRSRQAITRVPPLSTPRSPSLPPSATIYELPGEDLTSIRIRDERTKKIKIPNPSAHPPLLPVLPSQICRARPSPAALGPRCLGRRRGPRPCSATTPAPSSPPPSAAPTASSPGLGTPISTPPSAPQT</sequence>
<accession>A0A452XNT2</accession>
<evidence type="ECO:0000256" key="1">
    <source>
        <dbReference type="SAM" id="MobiDB-lite"/>
    </source>
</evidence>
<organism evidence="2 3">
    <name type="scientific">Aegilops tauschii subsp. strangulata</name>
    <name type="common">Goatgrass</name>
    <dbReference type="NCBI Taxonomy" id="200361"/>
    <lineage>
        <taxon>Eukaryota</taxon>
        <taxon>Viridiplantae</taxon>
        <taxon>Streptophyta</taxon>
        <taxon>Embryophyta</taxon>
        <taxon>Tracheophyta</taxon>
        <taxon>Spermatophyta</taxon>
        <taxon>Magnoliopsida</taxon>
        <taxon>Liliopsida</taxon>
        <taxon>Poales</taxon>
        <taxon>Poaceae</taxon>
        <taxon>BOP clade</taxon>
        <taxon>Pooideae</taxon>
        <taxon>Triticodae</taxon>
        <taxon>Triticeae</taxon>
        <taxon>Triticinae</taxon>
        <taxon>Aegilops</taxon>
    </lineage>
</organism>
<dbReference type="Proteomes" id="UP000015105">
    <property type="component" value="Chromosome 1D"/>
</dbReference>
<evidence type="ECO:0000313" key="3">
    <source>
        <dbReference type="Proteomes" id="UP000015105"/>
    </source>
</evidence>
<reference evidence="2" key="3">
    <citation type="journal article" date="2017" name="Nature">
        <title>Genome sequence of the progenitor of the wheat D genome Aegilops tauschii.</title>
        <authorList>
            <person name="Luo M.C."/>
            <person name="Gu Y.Q."/>
            <person name="Puiu D."/>
            <person name="Wang H."/>
            <person name="Twardziok S.O."/>
            <person name="Deal K.R."/>
            <person name="Huo N."/>
            <person name="Zhu T."/>
            <person name="Wang L."/>
            <person name="Wang Y."/>
            <person name="McGuire P.E."/>
            <person name="Liu S."/>
            <person name="Long H."/>
            <person name="Ramasamy R.K."/>
            <person name="Rodriguez J.C."/>
            <person name="Van S.L."/>
            <person name="Yuan L."/>
            <person name="Wang Z."/>
            <person name="Xia Z."/>
            <person name="Xiao L."/>
            <person name="Anderson O.D."/>
            <person name="Ouyang S."/>
            <person name="Liang Y."/>
            <person name="Zimin A.V."/>
            <person name="Pertea G."/>
            <person name="Qi P."/>
            <person name="Bennetzen J.L."/>
            <person name="Dai X."/>
            <person name="Dawson M.W."/>
            <person name="Muller H.G."/>
            <person name="Kugler K."/>
            <person name="Rivarola-Duarte L."/>
            <person name="Spannagl M."/>
            <person name="Mayer K.F.X."/>
            <person name="Lu F.H."/>
            <person name="Bevan M.W."/>
            <person name="Leroy P."/>
            <person name="Li P."/>
            <person name="You F.M."/>
            <person name="Sun Q."/>
            <person name="Liu Z."/>
            <person name="Lyons E."/>
            <person name="Wicker T."/>
            <person name="Salzberg S.L."/>
            <person name="Devos K.M."/>
            <person name="Dvorak J."/>
        </authorList>
    </citation>
    <scope>NUCLEOTIDE SEQUENCE [LARGE SCALE GENOMIC DNA]</scope>
    <source>
        <strain evidence="2">cv. AL8/78</strain>
    </source>
</reference>
<feature type="compositionally biased region" description="Low complexity" evidence="1">
    <location>
        <begin position="25"/>
        <end position="35"/>
    </location>
</feature>
<dbReference type="EnsemblPlants" id="AET1Gv20083900.3">
    <property type="protein sequence ID" value="AET1Gv20083900.3"/>
    <property type="gene ID" value="AET1Gv20083900"/>
</dbReference>
<evidence type="ECO:0000313" key="2">
    <source>
        <dbReference type="EnsemblPlants" id="AET1Gv20083900.3"/>
    </source>
</evidence>